<reference evidence="2 3" key="2">
    <citation type="submission" date="2023-10" db="EMBL/GenBank/DDBJ databases">
        <authorList>
            <person name="Han X.F."/>
        </authorList>
    </citation>
    <scope>NUCLEOTIDE SEQUENCE [LARGE SCALE GENOMIC DNA]</scope>
    <source>
        <strain evidence="2 3">KCTC 39840</strain>
    </source>
</reference>
<dbReference type="InterPro" id="IPR013783">
    <property type="entry name" value="Ig-like_fold"/>
</dbReference>
<dbReference type="RefSeq" id="WP_318596767.1">
    <property type="nucleotide sequence ID" value="NZ_JAWSTH010000017.1"/>
</dbReference>
<keyword evidence="3" id="KW-1185">Reference proteome</keyword>
<sequence>MAGAADGSAAATAPRLSLLTPDNNVDVRVEHSTLVVRLRANGPGFRARLDGRNVTGRFGRAVGGVRTARLVRGRDFRIGRGSFTAAVGRAGTRGLRTAGFTFVAWRRDARPPVLTPRPVVRDGRDERSALTLDVRAHRRVLGYRLWVNGRLVRDQLDSPLNGAGERGGRFQLGAHHGLRFGANRVTVALDEAGHRFQRVTRTVRVGRGAPLVSAGRDRRSAPGHAVVLDGSRSRGARRGTRLVYRWQLVERPRGARARLVGDTGRRPRLIARTPGRYRVRLHVVEARPARDRGAPRQTGARAGAAQSEQPSTPLTPVRPQRPSTPLTPLPATLEPLPATLEPVSPVTIDDVAVGVGPTDDPMGVPIQTIGGDGAIKVGDRSLPTAPGKWLHVVALDESYTTTLGDASFAPNELKQAQRFVNGYSNGALIVMTVATAQNLVHPTPWQPNRKANFDWKTFHALIASVGGLTDSPDGWTSLSNSHWSLIGKPGMNPGQAHQSIGVTQAGLPGFQGGSSGRGGTLNGYLQTVNNVTYSYVSPELLPIDTAAPGSDLYTRNVIAIGEQSYQSAQIRDGDTAAQLLVLDASGGLRPLVQATFTIIQAGGTALDGAAGNPAGGTYGSGVKGLAATLEYANRTLARQSVVVLQTFGRGQYWGNTPNGSPSWVNDDVGAPNLGAWKGGQFVSNDGTDNPNNALYKVWNAAGPTVAGQVGVLSSPVGHDVVSGFGDGQDNQGVANGGLTVVGSTHPFDGRASRVQGQTGNVQSNARMVGTLARTRQGQWTVRTAVSDPAFEPSALWELAFQPRTAWPYSNSPAYQAANRWISNQLFNGAGSPDVRDHYRDTSPTWSTVAATTRGLGYPGGDVPFSARQFTDLRDQLATEMDYVSNIRGLVDSWDVIYDEEALAGFVDLRRIASNVAENSRVNAEKRDKKQAELDWLDVSDYSLEVASGLLGFTPLAEAAEPLSLVAGVLGLASATTPESEQSGGETNGASQAIHDRADMLGTDLITRYTSLRDTITHIEQLLVSDWGKLQTAGRNSIGAWALNPRVSTTLRQSLALSATREFYASLLPLTYTQWVIDPNATGATDDPRFGPSARTLPGRTYRCWGENNDPTNPPRTHPFAKNPAGSLHYSVVHGWNAPGNTTPPAAANQSYFMLRVLKSSDDPMDVRTDSWRSGLPTIWDGGSNPTSALVDPLFAPVNRSDTSGMPTQLGIDKTEFFGDWNNGWGQRKAVCG</sequence>
<comment type="caution">
    <text evidence="2">The sequence shown here is derived from an EMBL/GenBank/DDBJ whole genome shotgun (WGS) entry which is preliminary data.</text>
</comment>
<feature type="region of interest" description="Disordered" evidence="1">
    <location>
        <begin position="213"/>
        <end position="232"/>
    </location>
</feature>
<organism evidence="2 3">
    <name type="scientific">Conexibacter stalactiti</name>
    <dbReference type="NCBI Taxonomy" id="1940611"/>
    <lineage>
        <taxon>Bacteria</taxon>
        <taxon>Bacillati</taxon>
        <taxon>Actinomycetota</taxon>
        <taxon>Thermoleophilia</taxon>
        <taxon>Solirubrobacterales</taxon>
        <taxon>Conexibacteraceae</taxon>
        <taxon>Conexibacter</taxon>
    </lineage>
</organism>
<dbReference type="EMBL" id="JAWSTH010000017">
    <property type="protein sequence ID" value="MDW5594499.1"/>
    <property type="molecule type" value="Genomic_DNA"/>
</dbReference>
<feature type="region of interest" description="Disordered" evidence="1">
    <location>
        <begin position="285"/>
        <end position="332"/>
    </location>
</feature>
<proteinExistence type="predicted"/>
<feature type="compositionally biased region" description="Basic and acidic residues" evidence="1">
    <location>
        <begin position="285"/>
        <end position="294"/>
    </location>
</feature>
<gene>
    <name evidence="2" type="ORF">R7226_09140</name>
</gene>
<protein>
    <submittedName>
        <fullName evidence="2">Uncharacterized protein</fullName>
    </submittedName>
</protein>
<name>A0ABU4HR02_9ACTN</name>
<accession>A0ABU4HR02</accession>
<evidence type="ECO:0000256" key="1">
    <source>
        <dbReference type="SAM" id="MobiDB-lite"/>
    </source>
</evidence>
<reference evidence="3" key="1">
    <citation type="submission" date="2023-07" db="EMBL/GenBank/DDBJ databases">
        <title>Conexibacter stalactiti sp. nov., isolated from stalactites in a lava cave and emended description of the genus Conexibacter.</title>
        <authorList>
            <person name="Lee S.D."/>
        </authorList>
    </citation>
    <scope>NUCLEOTIDE SEQUENCE [LARGE SCALE GENOMIC DNA]</scope>
    <source>
        <strain evidence="3">KCTC 39840</strain>
    </source>
</reference>
<dbReference type="Proteomes" id="UP001284601">
    <property type="component" value="Unassembled WGS sequence"/>
</dbReference>
<evidence type="ECO:0000313" key="2">
    <source>
        <dbReference type="EMBL" id="MDW5594499.1"/>
    </source>
</evidence>
<dbReference type="Gene3D" id="2.60.40.10">
    <property type="entry name" value="Immunoglobulins"/>
    <property type="match status" value="1"/>
</dbReference>
<evidence type="ECO:0000313" key="3">
    <source>
        <dbReference type="Proteomes" id="UP001284601"/>
    </source>
</evidence>